<keyword evidence="4" id="KW-0472">Membrane</keyword>
<dbReference type="OrthoDB" id="4405280at2759"/>
<organism evidence="7 8">
    <name type="scientific">Aquarana catesbeiana</name>
    <name type="common">American bullfrog</name>
    <name type="synonym">Rana catesbeiana</name>
    <dbReference type="NCBI Taxonomy" id="8400"/>
    <lineage>
        <taxon>Eukaryota</taxon>
        <taxon>Metazoa</taxon>
        <taxon>Chordata</taxon>
        <taxon>Craniata</taxon>
        <taxon>Vertebrata</taxon>
        <taxon>Euteleostomi</taxon>
        <taxon>Amphibia</taxon>
        <taxon>Batrachia</taxon>
        <taxon>Anura</taxon>
        <taxon>Neobatrachia</taxon>
        <taxon>Ranoidea</taxon>
        <taxon>Ranidae</taxon>
        <taxon>Aquarana</taxon>
    </lineage>
</organism>
<dbReference type="PANTHER" id="PTHR13802:SF52">
    <property type="entry name" value="MUCIN-4"/>
    <property type="match status" value="1"/>
</dbReference>
<protein>
    <recommendedName>
        <fullName evidence="6">VWFD domain-containing protein</fullName>
    </recommendedName>
</protein>
<evidence type="ECO:0000259" key="6">
    <source>
        <dbReference type="PROSITE" id="PS51233"/>
    </source>
</evidence>
<dbReference type="InterPro" id="IPR051495">
    <property type="entry name" value="Epithelial_Barrier/Signaling"/>
</dbReference>
<dbReference type="GO" id="GO:0016020">
    <property type="term" value="C:membrane"/>
    <property type="evidence" value="ECO:0007669"/>
    <property type="project" value="UniProtKB-SubCell"/>
</dbReference>
<dbReference type="Proteomes" id="UP000228934">
    <property type="component" value="Unassembled WGS sequence"/>
</dbReference>
<dbReference type="GO" id="GO:0005176">
    <property type="term" value="F:ErbB-2 class receptor binding"/>
    <property type="evidence" value="ECO:0007669"/>
    <property type="project" value="TreeGrafter"/>
</dbReference>
<feature type="non-terminal residue" evidence="7">
    <location>
        <position position="192"/>
    </location>
</feature>
<dbReference type="InterPro" id="IPR056619">
    <property type="entry name" value="C8-3_MUC4"/>
</dbReference>
<dbReference type="PANTHER" id="PTHR13802">
    <property type="entry name" value="MUCIN 4-RELATED"/>
    <property type="match status" value="1"/>
</dbReference>
<name>A0A2G9P3V1_AQUCT</name>
<dbReference type="InterPro" id="IPR001846">
    <property type="entry name" value="VWF_type-D"/>
</dbReference>
<evidence type="ECO:0000313" key="7">
    <source>
        <dbReference type="EMBL" id="PIN98025.1"/>
    </source>
</evidence>
<sequence>MFSAVSNLPNELLGKTKGLLGTWNNNQSDDFMRPNGTTIPSDSSEQAIYNYGLLWEAKENNLFTNPQAFERSVFIPIFFSDLIAQNSTQYGELQTLCNNNTECIFDAMSTNKTNMGLATLSVSKTLQAVNKTLNAVPPYIIGDTTIQTFMSTSITVNYTSNGTGVTFSGDPNINADISLSSSGSLTWKPTST</sequence>
<proteinExistence type="predicted"/>
<keyword evidence="2" id="KW-0812">Transmembrane</keyword>
<evidence type="ECO:0000256" key="5">
    <source>
        <dbReference type="ARBA" id="ARBA00023157"/>
    </source>
</evidence>
<keyword evidence="3" id="KW-1133">Transmembrane helix</keyword>
<feature type="domain" description="VWFD" evidence="6">
    <location>
        <begin position="1"/>
        <end position="63"/>
    </location>
</feature>
<dbReference type="Pfam" id="PF23263">
    <property type="entry name" value="C8-3_MUC4"/>
    <property type="match status" value="1"/>
</dbReference>
<evidence type="ECO:0000256" key="4">
    <source>
        <dbReference type="ARBA" id="ARBA00023136"/>
    </source>
</evidence>
<accession>A0A2G9P3V1</accession>
<dbReference type="Pfam" id="PF00094">
    <property type="entry name" value="VWD"/>
    <property type="match status" value="1"/>
</dbReference>
<gene>
    <name evidence="7" type="ORF">AB205_0044190</name>
</gene>
<evidence type="ECO:0000256" key="3">
    <source>
        <dbReference type="ARBA" id="ARBA00022989"/>
    </source>
</evidence>
<dbReference type="PROSITE" id="PS51233">
    <property type="entry name" value="VWFD"/>
    <property type="match status" value="1"/>
</dbReference>
<evidence type="ECO:0000313" key="8">
    <source>
        <dbReference type="Proteomes" id="UP000228934"/>
    </source>
</evidence>
<evidence type="ECO:0000256" key="1">
    <source>
        <dbReference type="ARBA" id="ARBA00004370"/>
    </source>
</evidence>
<keyword evidence="8" id="KW-1185">Reference proteome</keyword>
<dbReference type="AlphaFoldDB" id="A0A2G9P3V1"/>
<keyword evidence="5" id="KW-1015">Disulfide bond</keyword>
<comment type="subcellular location">
    <subcellularLocation>
        <location evidence="1">Membrane</location>
    </subcellularLocation>
</comment>
<evidence type="ECO:0000256" key="2">
    <source>
        <dbReference type="ARBA" id="ARBA00022692"/>
    </source>
</evidence>
<reference evidence="8" key="1">
    <citation type="journal article" date="2017" name="Nat. Commun.">
        <title>The North American bullfrog draft genome provides insight into hormonal regulation of long noncoding RNA.</title>
        <authorList>
            <person name="Hammond S.A."/>
            <person name="Warren R.L."/>
            <person name="Vandervalk B.P."/>
            <person name="Kucuk E."/>
            <person name="Khan H."/>
            <person name="Gibb E.A."/>
            <person name="Pandoh P."/>
            <person name="Kirk H."/>
            <person name="Zhao Y."/>
            <person name="Jones M."/>
            <person name="Mungall A.J."/>
            <person name="Coope R."/>
            <person name="Pleasance S."/>
            <person name="Moore R.A."/>
            <person name="Holt R.A."/>
            <person name="Round J.M."/>
            <person name="Ohora S."/>
            <person name="Walle B.V."/>
            <person name="Veldhoen N."/>
            <person name="Helbing C.C."/>
            <person name="Birol I."/>
        </authorList>
    </citation>
    <scope>NUCLEOTIDE SEQUENCE [LARGE SCALE GENOMIC DNA]</scope>
</reference>
<dbReference type="EMBL" id="KV923591">
    <property type="protein sequence ID" value="PIN98025.1"/>
    <property type="molecule type" value="Genomic_DNA"/>
</dbReference>